<keyword evidence="12" id="KW-0460">Magnesium</keyword>
<evidence type="ECO:0000256" key="16">
    <source>
        <dbReference type="ARBA" id="ARBA00049244"/>
    </source>
</evidence>
<dbReference type="Pfam" id="PF18439">
    <property type="entry name" value="zf_UBZ"/>
    <property type="match status" value="1"/>
</dbReference>
<dbReference type="GO" id="GO:0003684">
    <property type="term" value="F:damaged DNA binding"/>
    <property type="evidence" value="ECO:0007669"/>
    <property type="project" value="InterPro"/>
</dbReference>
<dbReference type="InterPro" id="IPR052230">
    <property type="entry name" value="DNA_polymerase_eta"/>
</dbReference>
<keyword evidence="13" id="KW-0234">DNA repair</keyword>
<evidence type="ECO:0000259" key="17">
    <source>
        <dbReference type="PROSITE" id="PS50173"/>
    </source>
</evidence>
<comment type="subcellular location">
    <subcellularLocation>
        <location evidence="3">Nucleus</location>
    </subcellularLocation>
</comment>
<dbReference type="Pfam" id="PF11799">
    <property type="entry name" value="IMS_C"/>
    <property type="match status" value="1"/>
</dbReference>
<name>A0A915EUS5_9CEST</name>
<accession>A0A915EUS5</accession>
<dbReference type="GO" id="GO:0005657">
    <property type="term" value="C:replication fork"/>
    <property type="evidence" value="ECO:0007669"/>
    <property type="project" value="TreeGrafter"/>
</dbReference>
<comment type="similarity">
    <text evidence="4">Belongs to the DNA polymerase type-Y family.</text>
</comment>
<keyword evidence="10" id="KW-0863">Zinc-finger</keyword>
<evidence type="ECO:0000256" key="9">
    <source>
        <dbReference type="ARBA" id="ARBA00022763"/>
    </source>
</evidence>
<dbReference type="GO" id="GO:0042276">
    <property type="term" value="P:error-prone translesion synthesis"/>
    <property type="evidence" value="ECO:0007669"/>
    <property type="project" value="TreeGrafter"/>
</dbReference>
<proteinExistence type="inferred from homology"/>
<evidence type="ECO:0000256" key="1">
    <source>
        <dbReference type="ARBA" id="ARBA00001936"/>
    </source>
</evidence>
<keyword evidence="14" id="KW-0539">Nucleus</keyword>
<organism evidence="19 20">
    <name type="scientific">Echinococcus canadensis</name>
    <dbReference type="NCBI Taxonomy" id="519352"/>
    <lineage>
        <taxon>Eukaryota</taxon>
        <taxon>Metazoa</taxon>
        <taxon>Spiralia</taxon>
        <taxon>Lophotrochozoa</taxon>
        <taxon>Platyhelminthes</taxon>
        <taxon>Cestoda</taxon>
        <taxon>Eucestoda</taxon>
        <taxon>Cyclophyllidea</taxon>
        <taxon>Taeniidae</taxon>
        <taxon>Echinococcus</taxon>
        <taxon>Echinococcus canadensis group</taxon>
    </lineage>
</organism>
<dbReference type="SUPFAM" id="SSF56672">
    <property type="entry name" value="DNA/RNA polymerases"/>
    <property type="match status" value="1"/>
</dbReference>
<dbReference type="GO" id="GO:0005634">
    <property type="term" value="C:nucleus"/>
    <property type="evidence" value="ECO:0007669"/>
    <property type="project" value="UniProtKB-SubCell"/>
</dbReference>
<protein>
    <recommendedName>
        <fullName evidence="15">DNA polymerase eta</fullName>
        <ecNumber evidence="5">2.7.7.7</ecNumber>
    </recommendedName>
</protein>
<dbReference type="Proteomes" id="UP000887562">
    <property type="component" value="Unplaced"/>
</dbReference>
<evidence type="ECO:0000256" key="8">
    <source>
        <dbReference type="ARBA" id="ARBA00022723"/>
    </source>
</evidence>
<evidence type="ECO:0000313" key="19">
    <source>
        <dbReference type="Proteomes" id="UP000887562"/>
    </source>
</evidence>
<dbReference type="SUPFAM" id="SSF100879">
    <property type="entry name" value="Lesion bypass DNA polymerase (Y-family), little finger domain"/>
    <property type="match status" value="1"/>
</dbReference>
<keyword evidence="19" id="KW-1185">Reference proteome</keyword>
<evidence type="ECO:0000256" key="10">
    <source>
        <dbReference type="ARBA" id="ARBA00022771"/>
    </source>
</evidence>
<evidence type="ECO:0000256" key="15">
    <source>
        <dbReference type="ARBA" id="ARBA00044975"/>
    </source>
</evidence>
<comment type="cofactor">
    <cofactor evidence="1">
        <name>Mn(2+)</name>
        <dbReference type="ChEBI" id="CHEBI:29035"/>
    </cofactor>
</comment>
<evidence type="ECO:0000313" key="20">
    <source>
        <dbReference type="WBParaSite" id="maker-E.canG7_contigs_0492-snap-gene-0.29-mRNA-1"/>
    </source>
</evidence>
<dbReference type="PANTHER" id="PTHR45873:SF1">
    <property type="entry name" value="DNA POLYMERASE ETA"/>
    <property type="match status" value="1"/>
</dbReference>
<dbReference type="InterPro" id="IPR001126">
    <property type="entry name" value="UmuC"/>
</dbReference>
<dbReference type="PROSITE" id="PS51907">
    <property type="entry name" value="ZF_UBZ3"/>
    <property type="match status" value="1"/>
</dbReference>
<dbReference type="Pfam" id="PF21704">
    <property type="entry name" value="POLH-Rev1_HhH"/>
    <property type="match status" value="1"/>
</dbReference>
<dbReference type="Gene3D" id="3.40.1170.60">
    <property type="match status" value="1"/>
</dbReference>
<reference evidence="20" key="1">
    <citation type="submission" date="2022-11" db="UniProtKB">
        <authorList>
            <consortium name="WormBaseParasite"/>
        </authorList>
    </citation>
    <scope>IDENTIFICATION</scope>
</reference>
<dbReference type="Pfam" id="PF00817">
    <property type="entry name" value="IMS"/>
    <property type="match status" value="1"/>
</dbReference>
<evidence type="ECO:0000256" key="6">
    <source>
        <dbReference type="ARBA" id="ARBA00022679"/>
    </source>
</evidence>
<dbReference type="InterPro" id="IPR043128">
    <property type="entry name" value="Rev_trsase/Diguanyl_cyclase"/>
</dbReference>
<evidence type="ECO:0000256" key="7">
    <source>
        <dbReference type="ARBA" id="ARBA00022695"/>
    </source>
</evidence>
<dbReference type="PIRSF" id="PIRSF036603">
    <property type="entry name" value="DPol_eta"/>
    <property type="match status" value="1"/>
</dbReference>
<comment type="cofactor">
    <cofactor evidence="2">
        <name>Mg(2+)</name>
        <dbReference type="ChEBI" id="CHEBI:18420"/>
    </cofactor>
</comment>
<evidence type="ECO:0000259" key="18">
    <source>
        <dbReference type="PROSITE" id="PS51907"/>
    </source>
</evidence>
<dbReference type="FunFam" id="1.10.150.20:FF:000014">
    <property type="entry name" value="Polymerase (DNA directed), eta"/>
    <property type="match status" value="1"/>
</dbReference>
<dbReference type="GO" id="GO:0035861">
    <property type="term" value="C:site of double-strand break"/>
    <property type="evidence" value="ECO:0007669"/>
    <property type="project" value="TreeGrafter"/>
</dbReference>
<dbReference type="Gene3D" id="1.10.150.20">
    <property type="entry name" value="5' to 3' exonuclease, C-terminal subdomain"/>
    <property type="match status" value="1"/>
</dbReference>
<evidence type="ECO:0000256" key="11">
    <source>
        <dbReference type="ARBA" id="ARBA00022833"/>
    </source>
</evidence>
<dbReference type="PANTHER" id="PTHR45873">
    <property type="entry name" value="DNA POLYMERASE ETA"/>
    <property type="match status" value="1"/>
</dbReference>
<evidence type="ECO:0000256" key="4">
    <source>
        <dbReference type="ARBA" id="ARBA00010945"/>
    </source>
</evidence>
<dbReference type="GO" id="GO:0009411">
    <property type="term" value="P:response to UV"/>
    <property type="evidence" value="ECO:0007669"/>
    <property type="project" value="UniProtKB-ARBA"/>
</dbReference>
<dbReference type="InterPro" id="IPR043502">
    <property type="entry name" value="DNA/RNA_pol_sf"/>
</dbReference>
<sequence>MDRITLLIDMDCFYVQVEQKVHPETVGLPCAVIQYTSLAAASLVAVSYEAREKGVTRSMNGDAAKNQCPDLLLFQVPMRRGKADLTKYRDASAEVIKSISKFTSKIERASIDEAYIDATDLLSSDTSESTISLERSNVVVDPDSMKHLYDPGDLPNPPYSCSINEISGQMDAIECLCDGRKLRQALCLAQKIKDQILADTGFRCSIGVSSNRMLSKIACSLNKPDKITIVPLESVQHLMNFTRVKKVPGLGGKLGKDLALRFNLEFIGSLTAVPLPRLIEEYGEKTGAWLYELCRGRDYQAVSTRTLVKSIACSKNFLGKSALKKDAEILHWLTNLAGEIVERVAIDRANHNRLPTALSLFLRSDQSDTRSRALNPNILASILPRSQQMEEEETEAQIARRIAEMAYGSVRSLIGTAAITNISLSVGKFKSDHSAACGDVKKLLTEPPKLVERESFFRQFFETGNQAEPSTPKKVAFEGSLHQATEPKAQEETKASKELVYFQRHNSTTEKVLCEECGSYVLVHLMPEHRDFHFARRVQQEWNREVNRTLQPLQVKKETRTIRETKRGRGRGKRDLGLAKIDTFFLKRD</sequence>
<dbReference type="Gene3D" id="3.30.70.270">
    <property type="match status" value="1"/>
</dbReference>
<dbReference type="WBParaSite" id="maker-E.canG7_contigs_0492-snap-gene-0.29-mRNA-1">
    <property type="protein sequence ID" value="maker-E.canG7_contigs_0492-snap-gene-0.29-mRNA-1"/>
    <property type="gene ID" value="EcG7_04272"/>
</dbReference>
<feature type="domain" description="UBZ3-type" evidence="18">
    <location>
        <begin position="507"/>
        <end position="541"/>
    </location>
</feature>
<keyword evidence="11" id="KW-0862">Zinc</keyword>
<evidence type="ECO:0000256" key="13">
    <source>
        <dbReference type="ARBA" id="ARBA00023204"/>
    </source>
</evidence>
<dbReference type="InterPro" id="IPR017961">
    <property type="entry name" value="DNA_pol_Y-fam_little_finger"/>
</dbReference>
<keyword evidence="6" id="KW-0808">Transferase</keyword>
<dbReference type="InterPro" id="IPR036775">
    <property type="entry name" value="DNA_pol_Y-fam_lit_finger_sf"/>
</dbReference>
<dbReference type="GO" id="GO:0003887">
    <property type="term" value="F:DNA-directed DNA polymerase activity"/>
    <property type="evidence" value="ECO:0007669"/>
    <property type="project" value="UniProtKB-EC"/>
</dbReference>
<dbReference type="EC" id="2.7.7.7" evidence="5"/>
<dbReference type="PROSITE" id="PS50173">
    <property type="entry name" value="UMUC"/>
    <property type="match status" value="1"/>
</dbReference>
<dbReference type="InterPro" id="IPR041298">
    <property type="entry name" value="UBZ3"/>
</dbReference>
<evidence type="ECO:0000256" key="5">
    <source>
        <dbReference type="ARBA" id="ARBA00012417"/>
    </source>
</evidence>
<evidence type="ECO:0000256" key="14">
    <source>
        <dbReference type="ARBA" id="ARBA00023242"/>
    </source>
</evidence>
<keyword evidence="7" id="KW-0548">Nucleotidyltransferase</keyword>
<comment type="catalytic activity">
    <reaction evidence="16">
        <text>DNA(n) + a 2'-deoxyribonucleoside 5'-triphosphate = DNA(n+1) + diphosphate</text>
        <dbReference type="Rhea" id="RHEA:22508"/>
        <dbReference type="Rhea" id="RHEA-COMP:17339"/>
        <dbReference type="Rhea" id="RHEA-COMP:17340"/>
        <dbReference type="ChEBI" id="CHEBI:33019"/>
        <dbReference type="ChEBI" id="CHEBI:61560"/>
        <dbReference type="ChEBI" id="CHEBI:173112"/>
        <dbReference type="EC" id="2.7.7.7"/>
    </reaction>
</comment>
<dbReference type="FunFam" id="3.40.1170.60:FF:000003">
    <property type="entry name" value="DNA polymerase eta"/>
    <property type="match status" value="1"/>
</dbReference>
<keyword evidence="8" id="KW-0479">Metal-binding</keyword>
<dbReference type="GO" id="GO:0006281">
    <property type="term" value="P:DNA repair"/>
    <property type="evidence" value="ECO:0007669"/>
    <property type="project" value="UniProtKB-KW"/>
</dbReference>
<keyword evidence="9" id="KW-0227">DNA damage</keyword>
<dbReference type="GO" id="GO:0008270">
    <property type="term" value="F:zinc ion binding"/>
    <property type="evidence" value="ECO:0007669"/>
    <property type="project" value="UniProtKB-KW"/>
</dbReference>
<evidence type="ECO:0000256" key="2">
    <source>
        <dbReference type="ARBA" id="ARBA00001946"/>
    </source>
</evidence>
<dbReference type="Gene3D" id="3.30.1490.100">
    <property type="entry name" value="DNA polymerase, Y-family, little finger domain"/>
    <property type="match status" value="1"/>
</dbReference>
<dbReference type="AlphaFoldDB" id="A0A915EUS5"/>
<evidence type="ECO:0000256" key="12">
    <source>
        <dbReference type="ARBA" id="ARBA00022842"/>
    </source>
</evidence>
<feature type="domain" description="UmuC" evidence="17">
    <location>
        <begin position="5"/>
        <end position="251"/>
    </location>
</feature>
<evidence type="ECO:0000256" key="3">
    <source>
        <dbReference type="ARBA" id="ARBA00004123"/>
    </source>
</evidence>